<evidence type="ECO:0000313" key="3">
    <source>
        <dbReference type="Proteomes" id="UP001153269"/>
    </source>
</evidence>
<feature type="region of interest" description="Disordered" evidence="1">
    <location>
        <begin position="1"/>
        <end position="59"/>
    </location>
</feature>
<evidence type="ECO:0000256" key="1">
    <source>
        <dbReference type="SAM" id="MobiDB-lite"/>
    </source>
</evidence>
<feature type="compositionally biased region" description="Basic and acidic residues" evidence="1">
    <location>
        <begin position="99"/>
        <end position="110"/>
    </location>
</feature>
<feature type="region of interest" description="Disordered" evidence="1">
    <location>
        <begin position="89"/>
        <end position="117"/>
    </location>
</feature>
<dbReference type="EMBL" id="CADEAL010004448">
    <property type="protein sequence ID" value="CAB1459812.1"/>
    <property type="molecule type" value="Genomic_DNA"/>
</dbReference>
<accession>A0A9N7ZE46</accession>
<protein>
    <submittedName>
        <fullName evidence="2">Uncharacterized protein</fullName>
    </submittedName>
</protein>
<keyword evidence="3" id="KW-1185">Reference proteome</keyword>
<feature type="compositionally biased region" description="Low complexity" evidence="1">
    <location>
        <begin position="43"/>
        <end position="57"/>
    </location>
</feature>
<organism evidence="2 3">
    <name type="scientific">Pleuronectes platessa</name>
    <name type="common">European plaice</name>
    <dbReference type="NCBI Taxonomy" id="8262"/>
    <lineage>
        <taxon>Eukaryota</taxon>
        <taxon>Metazoa</taxon>
        <taxon>Chordata</taxon>
        <taxon>Craniata</taxon>
        <taxon>Vertebrata</taxon>
        <taxon>Euteleostomi</taxon>
        <taxon>Actinopterygii</taxon>
        <taxon>Neopterygii</taxon>
        <taxon>Teleostei</taxon>
        <taxon>Neoteleostei</taxon>
        <taxon>Acanthomorphata</taxon>
        <taxon>Carangaria</taxon>
        <taxon>Pleuronectiformes</taxon>
        <taxon>Pleuronectoidei</taxon>
        <taxon>Pleuronectidae</taxon>
        <taxon>Pleuronectes</taxon>
    </lineage>
</organism>
<sequence>MSSHGTVLPDAQQQKPQTSKIASLDFAKSTKRTHPSLTSGDRGASCAPSGSAGGAHAHCPDSVVLWSGRAHQGLGQECSRSFLGEIAHRSRGSAPCPDHSLRDTRSELLHVKQPLSD</sequence>
<proteinExistence type="predicted"/>
<name>A0A9N7ZE46_PLEPL</name>
<dbReference type="Proteomes" id="UP001153269">
    <property type="component" value="Unassembled WGS sequence"/>
</dbReference>
<reference evidence="2" key="1">
    <citation type="submission" date="2020-03" db="EMBL/GenBank/DDBJ databases">
        <authorList>
            <person name="Weist P."/>
        </authorList>
    </citation>
    <scope>NUCLEOTIDE SEQUENCE</scope>
</reference>
<dbReference type="AlphaFoldDB" id="A0A9N7ZE46"/>
<evidence type="ECO:0000313" key="2">
    <source>
        <dbReference type="EMBL" id="CAB1459812.1"/>
    </source>
</evidence>
<comment type="caution">
    <text evidence="2">The sequence shown here is derived from an EMBL/GenBank/DDBJ whole genome shotgun (WGS) entry which is preliminary data.</text>
</comment>
<feature type="compositionally biased region" description="Polar residues" evidence="1">
    <location>
        <begin position="1"/>
        <end position="21"/>
    </location>
</feature>
<gene>
    <name evidence="2" type="ORF">PLEPLA_LOCUS47649</name>
</gene>